<dbReference type="PANTHER" id="PTHR43655:SF2">
    <property type="entry name" value="AFG3 LIKE MATRIX AAA PEPTIDASE SUBUNIT 2, ISOFORM A"/>
    <property type="match status" value="1"/>
</dbReference>
<keyword evidence="6" id="KW-0645">Protease</keyword>
<evidence type="ECO:0000256" key="1">
    <source>
        <dbReference type="ARBA" id="ARBA00001947"/>
    </source>
</evidence>
<keyword evidence="6" id="KW-0482">Metalloprotease</keyword>
<dbReference type="Gene3D" id="1.20.58.760">
    <property type="entry name" value="Peptidase M41"/>
    <property type="match status" value="1"/>
</dbReference>
<feature type="domain" description="Peptidase M41" evidence="7">
    <location>
        <begin position="10"/>
        <end position="142"/>
    </location>
</feature>
<dbReference type="EMBL" id="CAUYUJ010007347">
    <property type="protein sequence ID" value="CAK0820430.1"/>
    <property type="molecule type" value="Genomic_DNA"/>
</dbReference>
<keyword evidence="3" id="KW-0547">Nucleotide-binding</keyword>
<dbReference type="Proteomes" id="UP001189429">
    <property type="component" value="Unassembled WGS sequence"/>
</dbReference>
<evidence type="ECO:0000256" key="3">
    <source>
        <dbReference type="ARBA" id="ARBA00022741"/>
    </source>
</evidence>
<name>A0ABN9RRF4_9DINO</name>
<comment type="caution">
    <text evidence="8">The sequence shown here is derived from an EMBL/GenBank/DDBJ whole genome shotgun (WGS) entry which is preliminary data.</text>
</comment>
<evidence type="ECO:0000256" key="4">
    <source>
        <dbReference type="ARBA" id="ARBA00022833"/>
    </source>
</evidence>
<evidence type="ECO:0000313" key="9">
    <source>
        <dbReference type="Proteomes" id="UP001189429"/>
    </source>
</evidence>
<keyword evidence="4" id="KW-0862">Zinc</keyword>
<evidence type="ECO:0000256" key="5">
    <source>
        <dbReference type="ARBA" id="ARBA00022840"/>
    </source>
</evidence>
<reference evidence="8" key="1">
    <citation type="submission" date="2023-10" db="EMBL/GenBank/DDBJ databases">
        <authorList>
            <person name="Chen Y."/>
            <person name="Shah S."/>
            <person name="Dougan E. K."/>
            <person name="Thang M."/>
            <person name="Chan C."/>
        </authorList>
    </citation>
    <scope>NUCLEOTIDE SEQUENCE [LARGE SCALE GENOMIC DNA]</scope>
</reference>
<accession>A0ABN9RRF4</accession>
<protein>
    <recommendedName>
        <fullName evidence="7">Peptidase M41 domain-containing protein</fullName>
    </recommendedName>
</protein>
<dbReference type="SUPFAM" id="SSF140990">
    <property type="entry name" value="FtsH protease domain-like"/>
    <property type="match status" value="1"/>
</dbReference>
<evidence type="ECO:0000256" key="2">
    <source>
        <dbReference type="ARBA" id="ARBA00022723"/>
    </source>
</evidence>
<sequence length="145" mass="15708">MGGLVKENSLMSVKEKKTISLHECGHAIAGWFLEHSDPLLKVSIVPRSSGALGFAQYLPADISLFSKEAILDKIAVSLGGRAAEEIFVGKITTGASDDLDKVTKMAYSIVSVYGMNDKLGLLSYQQNNSGEQFYKPYSEETGQKT</sequence>
<organism evidence="8 9">
    <name type="scientific">Prorocentrum cordatum</name>
    <dbReference type="NCBI Taxonomy" id="2364126"/>
    <lineage>
        <taxon>Eukaryota</taxon>
        <taxon>Sar</taxon>
        <taxon>Alveolata</taxon>
        <taxon>Dinophyceae</taxon>
        <taxon>Prorocentrales</taxon>
        <taxon>Prorocentraceae</taxon>
        <taxon>Prorocentrum</taxon>
    </lineage>
</organism>
<dbReference type="InterPro" id="IPR037219">
    <property type="entry name" value="Peptidase_M41-like"/>
</dbReference>
<dbReference type="Pfam" id="PF01434">
    <property type="entry name" value="Peptidase_M41"/>
    <property type="match status" value="1"/>
</dbReference>
<keyword evidence="9" id="KW-1185">Reference proteome</keyword>
<keyword evidence="2" id="KW-0479">Metal-binding</keyword>
<evidence type="ECO:0000256" key="6">
    <source>
        <dbReference type="ARBA" id="ARBA00023049"/>
    </source>
</evidence>
<dbReference type="InterPro" id="IPR000642">
    <property type="entry name" value="Peptidase_M41"/>
</dbReference>
<evidence type="ECO:0000313" key="8">
    <source>
        <dbReference type="EMBL" id="CAK0820430.1"/>
    </source>
</evidence>
<dbReference type="InterPro" id="IPR050928">
    <property type="entry name" value="ATP-dep_Zn_Metalloprotease"/>
</dbReference>
<keyword evidence="5" id="KW-0067">ATP-binding</keyword>
<evidence type="ECO:0000259" key="7">
    <source>
        <dbReference type="Pfam" id="PF01434"/>
    </source>
</evidence>
<comment type="cofactor">
    <cofactor evidence="1">
        <name>Zn(2+)</name>
        <dbReference type="ChEBI" id="CHEBI:29105"/>
    </cofactor>
</comment>
<gene>
    <name evidence="8" type="ORF">PCOR1329_LOCUS22116</name>
</gene>
<keyword evidence="6" id="KW-0378">Hydrolase</keyword>
<proteinExistence type="predicted"/>
<dbReference type="PANTHER" id="PTHR43655">
    <property type="entry name" value="ATP-DEPENDENT PROTEASE"/>
    <property type="match status" value="1"/>
</dbReference>